<organism evidence="7 8">
    <name type="scientific">Marinibacterium profundimaris</name>
    <dbReference type="NCBI Taxonomy" id="1679460"/>
    <lineage>
        <taxon>Bacteria</taxon>
        <taxon>Pseudomonadati</taxon>
        <taxon>Pseudomonadota</taxon>
        <taxon>Alphaproteobacteria</taxon>
        <taxon>Rhodobacterales</taxon>
        <taxon>Paracoccaceae</taxon>
        <taxon>Marinibacterium</taxon>
    </lineage>
</organism>
<keyword evidence="4 6" id="KW-0694">RNA-binding</keyword>
<name>A0A225NNZ6_9RHOB</name>
<dbReference type="OrthoDB" id="9799262at2"/>
<dbReference type="NCBIfam" id="TIGR00952">
    <property type="entry name" value="S15_bact"/>
    <property type="match status" value="1"/>
</dbReference>
<dbReference type="SMART" id="SM01387">
    <property type="entry name" value="Ribosomal_S15"/>
    <property type="match status" value="1"/>
</dbReference>
<evidence type="ECO:0000313" key="7">
    <source>
        <dbReference type="EMBL" id="OWU76072.1"/>
    </source>
</evidence>
<evidence type="ECO:0000313" key="8">
    <source>
        <dbReference type="Proteomes" id="UP000215377"/>
    </source>
</evidence>
<dbReference type="Proteomes" id="UP000215377">
    <property type="component" value="Unassembled WGS sequence"/>
</dbReference>
<comment type="similarity">
    <text evidence="4 5">Belongs to the universal ribosomal protein uS15 family.</text>
</comment>
<dbReference type="EMBL" id="AQQR01000002">
    <property type="protein sequence ID" value="OWU76072.1"/>
    <property type="molecule type" value="Genomic_DNA"/>
</dbReference>
<evidence type="ECO:0000256" key="5">
    <source>
        <dbReference type="RuleBase" id="RU003919"/>
    </source>
</evidence>
<comment type="function">
    <text evidence="4">Forms an intersubunit bridge (bridge B4) with the 23S rRNA of the 50S subunit in the ribosome.</text>
</comment>
<dbReference type="RefSeq" id="WP_088649277.1">
    <property type="nucleotide sequence ID" value="NZ_AQQR01000002.1"/>
</dbReference>
<keyword evidence="1 4" id="KW-0689">Ribosomal protein</keyword>
<accession>A0A225NNZ6</accession>
<dbReference type="HAMAP" id="MF_01343_B">
    <property type="entry name" value="Ribosomal_uS15_B"/>
    <property type="match status" value="1"/>
</dbReference>
<dbReference type="PROSITE" id="PS00362">
    <property type="entry name" value="RIBOSOMAL_S15"/>
    <property type="match status" value="1"/>
</dbReference>
<dbReference type="InterPro" id="IPR005290">
    <property type="entry name" value="Ribosomal_uS15_bac-type"/>
</dbReference>
<dbReference type="GO" id="GO:0003735">
    <property type="term" value="F:structural constituent of ribosome"/>
    <property type="evidence" value="ECO:0007669"/>
    <property type="project" value="InterPro"/>
</dbReference>
<dbReference type="PANTHER" id="PTHR23321">
    <property type="entry name" value="RIBOSOMAL PROTEIN S15, BACTERIAL AND ORGANELLAR"/>
    <property type="match status" value="1"/>
</dbReference>
<comment type="subunit">
    <text evidence="3 4">Part of the 30S ribosomal subunit. Forms a bridge to the 50S subunit in the 70S ribosome, contacting the 23S rRNA.</text>
</comment>
<evidence type="ECO:0000256" key="3">
    <source>
        <dbReference type="ARBA" id="ARBA00064542"/>
    </source>
</evidence>
<sequence length="89" mass="10253">MSITPDVKAQLMKDYATKEGDTGSPEVQVAILSSRISTLTEHFKTHKKDNHGRRGLLKMVAQRRKLLDYLKAKDEERYATLIKRLGLRR</sequence>
<evidence type="ECO:0000256" key="6">
    <source>
        <dbReference type="RuleBase" id="RU004524"/>
    </source>
</evidence>
<comment type="caution">
    <text evidence="7">The sequence shown here is derived from an EMBL/GenBank/DDBJ whole genome shotgun (WGS) entry which is preliminary data.</text>
</comment>
<dbReference type="Gene3D" id="6.10.250.3130">
    <property type="match status" value="1"/>
</dbReference>
<dbReference type="AlphaFoldDB" id="A0A225NNZ6"/>
<keyword evidence="8" id="KW-1185">Reference proteome</keyword>
<dbReference type="InterPro" id="IPR009068">
    <property type="entry name" value="uS15_NS1_RNA-bd_sf"/>
</dbReference>
<gene>
    <name evidence="4" type="primary">rpsO</name>
    <name evidence="7" type="ORF">ATO3_07900</name>
</gene>
<comment type="function">
    <text evidence="4 6">One of the primary rRNA binding proteins, it binds directly to 16S rRNA where it helps nucleate assembly of the platform of the 30S subunit by binding and bridging several RNA helices of the 16S rRNA.</text>
</comment>
<dbReference type="Pfam" id="PF00312">
    <property type="entry name" value="Ribosomal_S15"/>
    <property type="match status" value="1"/>
</dbReference>
<protein>
    <recommendedName>
        <fullName evidence="4">Small ribosomal subunit protein uS15</fullName>
    </recommendedName>
</protein>
<reference evidence="7 8" key="1">
    <citation type="submission" date="2013-04" db="EMBL/GenBank/DDBJ databases">
        <title>Oceanicola sp. 22II1-22F33 Genome Sequencing.</title>
        <authorList>
            <person name="Lai Q."/>
            <person name="Li G."/>
            <person name="Shao Z."/>
        </authorList>
    </citation>
    <scope>NUCLEOTIDE SEQUENCE [LARGE SCALE GENOMIC DNA]</scope>
    <source>
        <strain evidence="7 8">22II1-22F33</strain>
    </source>
</reference>
<dbReference type="SUPFAM" id="SSF47060">
    <property type="entry name" value="S15/NS1 RNA-binding domain"/>
    <property type="match status" value="1"/>
</dbReference>
<dbReference type="GO" id="GO:0019843">
    <property type="term" value="F:rRNA binding"/>
    <property type="evidence" value="ECO:0007669"/>
    <property type="project" value="UniProtKB-UniRule"/>
</dbReference>
<dbReference type="CDD" id="cd00353">
    <property type="entry name" value="Ribosomal_S15p_S13e"/>
    <property type="match status" value="1"/>
</dbReference>
<keyword evidence="4 6" id="KW-0699">rRNA-binding</keyword>
<evidence type="ECO:0000256" key="2">
    <source>
        <dbReference type="ARBA" id="ARBA00023274"/>
    </source>
</evidence>
<keyword evidence="2 4" id="KW-0687">Ribonucleoprotein</keyword>
<evidence type="ECO:0000256" key="4">
    <source>
        <dbReference type="HAMAP-Rule" id="MF_01343"/>
    </source>
</evidence>
<dbReference type="GO" id="GO:0006412">
    <property type="term" value="P:translation"/>
    <property type="evidence" value="ECO:0007669"/>
    <property type="project" value="UniProtKB-UniRule"/>
</dbReference>
<evidence type="ECO:0000256" key="1">
    <source>
        <dbReference type="ARBA" id="ARBA00022980"/>
    </source>
</evidence>
<proteinExistence type="inferred from homology"/>
<dbReference type="FunFam" id="1.10.287.10:FF:000002">
    <property type="entry name" value="30S ribosomal protein S15"/>
    <property type="match status" value="1"/>
</dbReference>
<dbReference type="InterPro" id="IPR000589">
    <property type="entry name" value="Ribosomal_uS15"/>
</dbReference>
<dbReference type="Gene3D" id="1.10.287.10">
    <property type="entry name" value="S15/NS1, RNA-binding"/>
    <property type="match status" value="1"/>
</dbReference>
<dbReference type="GO" id="GO:0022627">
    <property type="term" value="C:cytosolic small ribosomal subunit"/>
    <property type="evidence" value="ECO:0007669"/>
    <property type="project" value="TreeGrafter"/>
</dbReference>
<dbReference type="PANTHER" id="PTHR23321:SF26">
    <property type="entry name" value="SMALL RIBOSOMAL SUBUNIT PROTEIN US15M"/>
    <property type="match status" value="1"/>
</dbReference>